<reference evidence="2" key="1">
    <citation type="submission" date="2018-05" db="EMBL/GenBank/DDBJ databases">
        <authorList>
            <person name="Lanie J.A."/>
            <person name="Ng W.-L."/>
            <person name="Kazmierczak K.M."/>
            <person name="Andrzejewski T.M."/>
            <person name="Davidsen T.M."/>
            <person name="Wayne K.J."/>
            <person name="Tettelin H."/>
            <person name="Glass J.I."/>
            <person name="Rusch D."/>
            <person name="Podicherti R."/>
            <person name="Tsui H.-C.T."/>
            <person name="Winkler M.E."/>
        </authorList>
    </citation>
    <scope>NUCLEOTIDE SEQUENCE</scope>
</reference>
<dbReference type="InterPro" id="IPR036291">
    <property type="entry name" value="NAD(P)-bd_dom_sf"/>
</dbReference>
<name>A0A382N397_9ZZZZ</name>
<dbReference type="Gene3D" id="3.40.50.720">
    <property type="entry name" value="NAD(P)-binding Rossmann-like Domain"/>
    <property type="match status" value="1"/>
</dbReference>
<feature type="domain" description="NAD-dependent epimerase/dehydratase" evidence="1">
    <location>
        <begin position="9"/>
        <end position="41"/>
    </location>
</feature>
<dbReference type="SUPFAM" id="SSF51735">
    <property type="entry name" value="NAD(P)-binding Rossmann-fold domains"/>
    <property type="match status" value="1"/>
</dbReference>
<feature type="non-terminal residue" evidence="2">
    <location>
        <position position="59"/>
    </location>
</feature>
<dbReference type="Pfam" id="PF01370">
    <property type="entry name" value="Epimerase"/>
    <property type="match status" value="1"/>
</dbReference>
<protein>
    <recommendedName>
        <fullName evidence="1">NAD-dependent epimerase/dehydratase domain-containing protein</fullName>
    </recommendedName>
</protein>
<evidence type="ECO:0000313" key="2">
    <source>
        <dbReference type="EMBL" id="SVC55649.1"/>
    </source>
</evidence>
<proteinExistence type="predicted"/>
<sequence length="59" mass="6301">MGYYTNKRILITGGLGFIGSNLARSLAVQGANVTLVDSLIPQYGGNTFNIDDIQNKVVV</sequence>
<feature type="non-terminal residue" evidence="2">
    <location>
        <position position="1"/>
    </location>
</feature>
<accession>A0A382N397</accession>
<organism evidence="2">
    <name type="scientific">marine metagenome</name>
    <dbReference type="NCBI Taxonomy" id="408172"/>
    <lineage>
        <taxon>unclassified sequences</taxon>
        <taxon>metagenomes</taxon>
        <taxon>ecological metagenomes</taxon>
    </lineage>
</organism>
<dbReference type="AlphaFoldDB" id="A0A382N397"/>
<gene>
    <name evidence="2" type="ORF">METZ01_LOCUS308503</name>
</gene>
<dbReference type="InterPro" id="IPR001509">
    <property type="entry name" value="Epimerase_deHydtase"/>
</dbReference>
<dbReference type="EMBL" id="UINC01097712">
    <property type="protein sequence ID" value="SVC55649.1"/>
    <property type="molecule type" value="Genomic_DNA"/>
</dbReference>
<evidence type="ECO:0000259" key="1">
    <source>
        <dbReference type="Pfam" id="PF01370"/>
    </source>
</evidence>